<dbReference type="Pfam" id="PF14026">
    <property type="entry name" value="SCO4226-like"/>
    <property type="match status" value="1"/>
</dbReference>
<sequence length="88" mass="9916">MPKFMSSHTMPAGALQREQVNQLAQAAQNDPTVRPYRSFLNLSEGKIFCIMEAPDQQALAAWFQKMKMPCDYITPVELEGERGVVKEA</sequence>
<dbReference type="InterPro" id="IPR025336">
    <property type="entry name" value="SCO4226-like"/>
</dbReference>
<dbReference type="Gene3D" id="3.30.70.3090">
    <property type="entry name" value="ORF SCO4226, nickel-binding ferredoxin-like monomer"/>
    <property type="match status" value="1"/>
</dbReference>
<evidence type="ECO:0000313" key="2">
    <source>
        <dbReference type="Proteomes" id="UP000284021"/>
    </source>
</evidence>
<protein>
    <submittedName>
        <fullName evidence="1">DUF4242 domain-containing protein</fullName>
    </submittedName>
</protein>
<organism evidence="1 2">
    <name type="scientific">Pseudomonas cavernicola</name>
    <dbReference type="NCBI Taxonomy" id="2320866"/>
    <lineage>
        <taxon>Bacteria</taxon>
        <taxon>Pseudomonadati</taxon>
        <taxon>Pseudomonadota</taxon>
        <taxon>Gammaproteobacteria</taxon>
        <taxon>Pseudomonadales</taxon>
        <taxon>Pseudomonadaceae</taxon>
        <taxon>Pseudomonas</taxon>
    </lineage>
</organism>
<reference evidence="1 2" key="1">
    <citation type="submission" date="2018-09" db="EMBL/GenBank/DDBJ databases">
        <authorList>
            <person name="Zhu H."/>
        </authorList>
    </citation>
    <scope>NUCLEOTIDE SEQUENCE [LARGE SCALE GENOMIC DNA]</scope>
    <source>
        <strain evidence="1 2">K1S02-6</strain>
    </source>
</reference>
<dbReference type="Proteomes" id="UP000284021">
    <property type="component" value="Unassembled WGS sequence"/>
</dbReference>
<dbReference type="EMBL" id="QYUR01000006">
    <property type="protein sequence ID" value="RJG09983.1"/>
    <property type="molecule type" value="Genomic_DNA"/>
</dbReference>
<name>A0A418XCC6_9PSED</name>
<dbReference type="InterPro" id="IPR042557">
    <property type="entry name" value="SCO4226"/>
</dbReference>
<evidence type="ECO:0000313" key="1">
    <source>
        <dbReference type="EMBL" id="RJG09983.1"/>
    </source>
</evidence>
<comment type="caution">
    <text evidence="1">The sequence shown here is derived from an EMBL/GenBank/DDBJ whole genome shotgun (WGS) entry which is preliminary data.</text>
</comment>
<dbReference type="RefSeq" id="WP_119955670.1">
    <property type="nucleotide sequence ID" value="NZ_QYUR01000006.1"/>
</dbReference>
<dbReference type="OrthoDB" id="9800027at2"/>
<dbReference type="AlphaFoldDB" id="A0A418XCC6"/>
<keyword evidence="2" id="KW-1185">Reference proteome</keyword>
<accession>A0A418XCC6</accession>
<gene>
    <name evidence="1" type="ORF">D3879_18195</name>
</gene>
<proteinExistence type="predicted"/>